<dbReference type="PANTHER" id="PTHR11228:SF7">
    <property type="entry name" value="PQQA PEPTIDE CYCLASE"/>
    <property type="match status" value="1"/>
</dbReference>
<dbReference type="Gene3D" id="3.20.20.70">
    <property type="entry name" value="Aldolase class I"/>
    <property type="match status" value="1"/>
</dbReference>
<dbReference type="GO" id="GO:0046872">
    <property type="term" value="F:metal ion binding"/>
    <property type="evidence" value="ECO:0007669"/>
    <property type="project" value="UniProtKB-KW"/>
</dbReference>
<dbReference type="Pfam" id="PF04055">
    <property type="entry name" value="Radical_SAM"/>
    <property type="match status" value="1"/>
</dbReference>
<evidence type="ECO:0000313" key="7">
    <source>
        <dbReference type="Proteomes" id="UP000178943"/>
    </source>
</evidence>
<evidence type="ECO:0000256" key="2">
    <source>
        <dbReference type="ARBA" id="ARBA00022723"/>
    </source>
</evidence>
<dbReference type="PROSITE" id="PS51918">
    <property type="entry name" value="RADICAL_SAM"/>
    <property type="match status" value="1"/>
</dbReference>
<dbReference type="CDD" id="cd01335">
    <property type="entry name" value="Radical_SAM"/>
    <property type="match status" value="1"/>
</dbReference>
<accession>A0A1F5VNM5</accession>
<dbReference type="PANTHER" id="PTHR11228">
    <property type="entry name" value="RADICAL SAM DOMAIN PROTEIN"/>
    <property type="match status" value="1"/>
</dbReference>
<keyword evidence="4" id="KW-0411">Iron-sulfur</keyword>
<dbReference type="AlphaFoldDB" id="A0A1F5VNM5"/>
<dbReference type="SFLD" id="SFLDG01067">
    <property type="entry name" value="SPASM/twitch_domain_containing"/>
    <property type="match status" value="1"/>
</dbReference>
<dbReference type="Proteomes" id="UP000178943">
    <property type="component" value="Unassembled WGS sequence"/>
</dbReference>
<dbReference type="InterPro" id="IPR007197">
    <property type="entry name" value="rSAM"/>
</dbReference>
<name>A0A1F5VNM5_9BACT</name>
<comment type="caution">
    <text evidence="6">The sequence shown here is derived from an EMBL/GenBank/DDBJ whole genome shotgun (WGS) entry which is preliminary data.</text>
</comment>
<dbReference type="STRING" id="1817863.A2Y62_14445"/>
<evidence type="ECO:0000256" key="3">
    <source>
        <dbReference type="ARBA" id="ARBA00023004"/>
    </source>
</evidence>
<dbReference type="GO" id="GO:0051536">
    <property type="term" value="F:iron-sulfur cluster binding"/>
    <property type="evidence" value="ECO:0007669"/>
    <property type="project" value="UniProtKB-KW"/>
</dbReference>
<dbReference type="InterPro" id="IPR013785">
    <property type="entry name" value="Aldolase_TIM"/>
</dbReference>
<keyword evidence="2" id="KW-0479">Metal-binding</keyword>
<evidence type="ECO:0000313" key="6">
    <source>
        <dbReference type="EMBL" id="OGF65019.1"/>
    </source>
</evidence>
<evidence type="ECO:0000256" key="1">
    <source>
        <dbReference type="ARBA" id="ARBA00022691"/>
    </source>
</evidence>
<sequence length="331" mass="37407">MITAYAKNYLAKKIHGPAYVTHPMLASLYLTHRCNLACVYCSDGNGTPFREKQVAELSTAEMCRVLDRIVKSVKVLDITGGEPLLRDDISKILAYARKIGFRKIILNTNGTMPDRVTDVLKWVDTISISLDSLSPERLMHLYGASEDTAWDILTTIENLSTSEYRTRVLLSMVMMPDNIEDTYDILDYCERKRISFTCSPALKGIYADESLAHSEAYRNAIDAIIARKKKGLHAVGSIAYYKLIRNFERYQCYPMLMPVINPGGRLYVPCLEIEQKMTSLMEYRSLHDAIKHSLTEITYPPACGNVCHILCHAGLSILYKNIFTALKEIGI</sequence>
<dbReference type="InterPro" id="IPR058240">
    <property type="entry name" value="rSAM_sf"/>
</dbReference>
<feature type="domain" description="Radical SAM core" evidence="5">
    <location>
        <begin position="20"/>
        <end position="245"/>
    </location>
</feature>
<dbReference type="SUPFAM" id="SSF102114">
    <property type="entry name" value="Radical SAM enzymes"/>
    <property type="match status" value="1"/>
</dbReference>
<dbReference type="SFLD" id="SFLDS00029">
    <property type="entry name" value="Radical_SAM"/>
    <property type="match status" value="1"/>
</dbReference>
<keyword evidence="3" id="KW-0408">Iron</keyword>
<dbReference type="GO" id="GO:0003824">
    <property type="term" value="F:catalytic activity"/>
    <property type="evidence" value="ECO:0007669"/>
    <property type="project" value="InterPro"/>
</dbReference>
<organism evidence="6 7">
    <name type="scientific">Candidatus Fischerbacteria bacterium RBG_13_37_8</name>
    <dbReference type="NCBI Taxonomy" id="1817863"/>
    <lineage>
        <taxon>Bacteria</taxon>
        <taxon>Candidatus Fischeribacteriota</taxon>
    </lineage>
</organism>
<evidence type="ECO:0000259" key="5">
    <source>
        <dbReference type="PROSITE" id="PS51918"/>
    </source>
</evidence>
<evidence type="ECO:0000256" key="4">
    <source>
        <dbReference type="ARBA" id="ARBA00023014"/>
    </source>
</evidence>
<dbReference type="EMBL" id="MFGW01000122">
    <property type="protein sequence ID" value="OGF65019.1"/>
    <property type="molecule type" value="Genomic_DNA"/>
</dbReference>
<dbReference type="InterPro" id="IPR050377">
    <property type="entry name" value="Radical_SAM_PqqE_MftC-like"/>
</dbReference>
<protein>
    <recommendedName>
        <fullName evidence="5">Radical SAM core domain-containing protein</fullName>
    </recommendedName>
</protein>
<proteinExistence type="predicted"/>
<keyword evidence="1" id="KW-0949">S-adenosyl-L-methionine</keyword>
<reference evidence="6 7" key="1">
    <citation type="journal article" date="2016" name="Nat. Commun.">
        <title>Thousands of microbial genomes shed light on interconnected biogeochemical processes in an aquifer system.</title>
        <authorList>
            <person name="Anantharaman K."/>
            <person name="Brown C.T."/>
            <person name="Hug L.A."/>
            <person name="Sharon I."/>
            <person name="Castelle C.J."/>
            <person name="Probst A.J."/>
            <person name="Thomas B.C."/>
            <person name="Singh A."/>
            <person name="Wilkins M.J."/>
            <person name="Karaoz U."/>
            <person name="Brodie E.L."/>
            <person name="Williams K.H."/>
            <person name="Hubbard S.S."/>
            <person name="Banfield J.F."/>
        </authorList>
    </citation>
    <scope>NUCLEOTIDE SEQUENCE [LARGE SCALE GENOMIC DNA]</scope>
</reference>
<gene>
    <name evidence="6" type="ORF">A2Y62_14445</name>
</gene>